<sequence length="65" mass="7289">GRNAQAPGIFVETAIANGLDPYYYLRHLFEQLPNMNLTDMNALDQVLPWSTTLPVSCISLKKLPK</sequence>
<keyword evidence="3" id="KW-1185">Reference proteome</keyword>
<accession>A0AB94IQ83</accession>
<gene>
    <name evidence="2" type="ORF">BAVI_08896</name>
</gene>
<reference evidence="2 3" key="1">
    <citation type="journal article" date="2014" name="Environ. Microbiol.">
        <title>The nitrate-ammonifying and nosZ-carrying bacterium Bacillus vireti is a potent source and sink for nitric and nitrous oxide under high nitrate conditions.</title>
        <authorList>
            <person name="Mania D."/>
            <person name="Heylen K."/>
            <person name="van Spanning R.J."/>
            <person name="Frostegard A."/>
        </authorList>
    </citation>
    <scope>NUCLEOTIDE SEQUENCE [LARGE SCALE GENOMIC DNA]</scope>
    <source>
        <strain evidence="2 3">LMG 21834</strain>
    </source>
</reference>
<comment type="caution">
    <text evidence="2">The sequence shown here is derived from an EMBL/GenBank/DDBJ whole genome shotgun (WGS) entry which is preliminary data.</text>
</comment>
<dbReference type="EMBL" id="ALAN01000058">
    <property type="protein sequence ID" value="ETI69204.1"/>
    <property type="molecule type" value="Genomic_DNA"/>
</dbReference>
<name>A0AB94IQ83_9BACI</name>
<evidence type="ECO:0000313" key="3">
    <source>
        <dbReference type="Proteomes" id="UP000018877"/>
    </source>
</evidence>
<feature type="non-terminal residue" evidence="2">
    <location>
        <position position="1"/>
    </location>
</feature>
<proteinExistence type="predicted"/>
<dbReference type="InterPro" id="IPR039552">
    <property type="entry name" value="IS66_C"/>
</dbReference>
<dbReference type="Pfam" id="PF13817">
    <property type="entry name" value="DDE_Tnp_IS66_C"/>
    <property type="match status" value="1"/>
</dbReference>
<feature type="domain" description="Transposase IS66 C-terminal" evidence="1">
    <location>
        <begin position="11"/>
        <end position="49"/>
    </location>
</feature>
<organism evidence="2 3">
    <name type="scientific">Neobacillus vireti LMG 21834</name>
    <dbReference type="NCBI Taxonomy" id="1131730"/>
    <lineage>
        <taxon>Bacteria</taxon>
        <taxon>Bacillati</taxon>
        <taxon>Bacillota</taxon>
        <taxon>Bacilli</taxon>
        <taxon>Bacillales</taxon>
        <taxon>Bacillaceae</taxon>
        <taxon>Neobacillus</taxon>
    </lineage>
</organism>
<dbReference type="RefSeq" id="WP_024027979.1">
    <property type="nucleotide sequence ID" value="NZ_ALAN01000058.1"/>
</dbReference>
<evidence type="ECO:0000313" key="2">
    <source>
        <dbReference type="EMBL" id="ETI69204.1"/>
    </source>
</evidence>
<dbReference type="AlphaFoldDB" id="A0AB94IQ83"/>
<protein>
    <submittedName>
        <fullName evidence="2">Transposase IS66</fullName>
    </submittedName>
</protein>
<evidence type="ECO:0000259" key="1">
    <source>
        <dbReference type="Pfam" id="PF13817"/>
    </source>
</evidence>
<dbReference type="Proteomes" id="UP000018877">
    <property type="component" value="Unassembled WGS sequence"/>
</dbReference>